<evidence type="ECO:0000313" key="2">
    <source>
        <dbReference type="EMBL" id="MBX7501014.1"/>
    </source>
</evidence>
<proteinExistence type="predicted"/>
<organism evidence="2 3">
    <name type="scientific">Qipengyuania mesophila</name>
    <dbReference type="NCBI Taxonomy" id="2867246"/>
    <lineage>
        <taxon>Bacteria</taxon>
        <taxon>Pseudomonadati</taxon>
        <taxon>Pseudomonadota</taxon>
        <taxon>Alphaproteobacteria</taxon>
        <taxon>Sphingomonadales</taxon>
        <taxon>Erythrobacteraceae</taxon>
        <taxon>Qipengyuania</taxon>
    </lineage>
</organism>
<evidence type="ECO:0000259" key="1">
    <source>
        <dbReference type="Pfam" id="PF14534"/>
    </source>
</evidence>
<feature type="domain" description="DUF4440" evidence="1">
    <location>
        <begin position="24"/>
        <end position="139"/>
    </location>
</feature>
<keyword evidence="3" id="KW-1185">Reference proteome</keyword>
<name>A0ABS7JTV7_9SPHN</name>
<dbReference type="SUPFAM" id="SSF54427">
    <property type="entry name" value="NTF2-like"/>
    <property type="match status" value="1"/>
</dbReference>
<dbReference type="RefSeq" id="WP_221601768.1">
    <property type="nucleotide sequence ID" value="NZ_JAIGNU010000001.1"/>
</dbReference>
<dbReference type="InterPro" id="IPR027843">
    <property type="entry name" value="DUF4440"/>
</dbReference>
<reference evidence="2 3" key="1">
    <citation type="submission" date="2021-08" db="EMBL/GenBank/DDBJ databases">
        <title>Comparative Genomics Analysis of the Genus Qipengyuania Reveals Extensive Genetic Diversity and Metabolic Versatility, Including the Description of Fifteen Novel Species.</title>
        <authorList>
            <person name="Liu Y."/>
        </authorList>
    </citation>
    <scope>NUCLEOTIDE SEQUENCE [LARGE SCALE GENOMIC DNA]</scope>
    <source>
        <strain evidence="2 3">YG27</strain>
    </source>
</reference>
<dbReference type="Gene3D" id="3.10.450.50">
    <property type="match status" value="1"/>
</dbReference>
<sequence length="150" mass="16278">MAEPAAQAIGEKTGLTAGDREALRALDHSYARAWLKHGTAAQSEALLALFAPDAVIYPGGGGESLSGMDQMRAFWFPEGSPPTEVEYFEREPVAIEGSPALAAVAGRSRIAFTYAGKRSAQEGYYIIHARPDEAGHWKIVRMMWSNRPVD</sequence>
<accession>A0ABS7JTV7</accession>
<gene>
    <name evidence="2" type="ORF">K3181_06135</name>
</gene>
<evidence type="ECO:0000313" key="3">
    <source>
        <dbReference type="Proteomes" id="UP000782554"/>
    </source>
</evidence>
<dbReference type="EMBL" id="JAIGNU010000001">
    <property type="protein sequence ID" value="MBX7501014.1"/>
    <property type="molecule type" value="Genomic_DNA"/>
</dbReference>
<comment type="caution">
    <text evidence="2">The sequence shown here is derived from an EMBL/GenBank/DDBJ whole genome shotgun (WGS) entry which is preliminary data.</text>
</comment>
<dbReference type="Proteomes" id="UP000782554">
    <property type="component" value="Unassembled WGS sequence"/>
</dbReference>
<protein>
    <submittedName>
        <fullName evidence="2">Nuclear transport factor 2 family protein</fullName>
    </submittedName>
</protein>
<dbReference type="InterPro" id="IPR032710">
    <property type="entry name" value="NTF2-like_dom_sf"/>
</dbReference>
<dbReference type="Pfam" id="PF14534">
    <property type="entry name" value="DUF4440"/>
    <property type="match status" value="1"/>
</dbReference>